<dbReference type="InterPro" id="IPR029526">
    <property type="entry name" value="PGBD"/>
</dbReference>
<protein>
    <submittedName>
        <fullName evidence="2">PiggyBac transposable element-derived protein 3-like</fullName>
    </submittedName>
</protein>
<sequence length="428" mass="50307">MYDFLSIELWMGVSKLPTYTDYWSHLMSYEKVSNIMPLKKYQKILKNIHFNNNAEYNENDKFYKVRPLIDIIRQNCLNQEQGKRFSIDEMMVPYKGKKAGSRRQYIKSKPKKWGFKFFVRSGINGLVYDFFLTVEKTHSMITILVIMKKSFLDLDQNSPELVYYLREKYETLSLGTVQQNRLRQCPLLEEKQLKKKGRGSFSYMCDRKKKVLTLKWLDNKPVCLISSYVSSDPIKSIKRYSKEKKSRVDVPMPKIVEEYNTHMGGVGLSDMLVALYRTGLKTHKWTHKCAMSADIEKMYCQILISKENRSLQTILWRSQPSDKLKEYCLNTFAAQVIKSDFYIDDLLTGINTFEDAIKFRKKINKHFEQCWIHGTAIKTLGLYWDHRTDAYQYKISKCNNYSDDPAMSKRKVLSTIATIYDPLGLIGP</sequence>
<reference evidence="2 3" key="1">
    <citation type="submission" date="2019-08" db="EMBL/GenBank/DDBJ databases">
        <title>Whole genome of Aphis craccivora.</title>
        <authorList>
            <person name="Voronova N.V."/>
            <person name="Shulinski R.S."/>
            <person name="Bandarenka Y.V."/>
            <person name="Zhorov D.G."/>
            <person name="Warner D."/>
        </authorList>
    </citation>
    <scope>NUCLEOTIDE SEQUENCE [LARGE SCALE GENOMIC DNA]</scope>
    <source>
        <strain evidence="2">180601</strain>
        <tissue evidence="2">Whole Body</tissue>
    </source>
</reference>
<comment type="caution">
    <text evidence="2">The sequence shown here is derived from an EMBL/GenBank/DDBJ whole genome shotgun (WGS) entry which is preliminary data.</text>
</comment>
<evidence type="ECO:0000313" key="3">
    <source>
        <dbReference type="Proteomes" id="UP000478052"/>
    </source>
</evidence>
<dbReference type="OrthoDB" id="123207at2759"/>
<feature type="domain" description="PiggyBac transposable element-derived protein" evidence="1">
    <location>
        <begin position="1"/>
        <end position="289"/>
    </location>
</feature>
<name>A0A6G0Y4P7_APHCR</name>
<dbReference type="InterPro" id="IPR043502">
    <property type="entry name" value="DNA/RNA_pol_sf"/>
</dbReference>
<evidence type="ECO:0000259" key="1">
    <source>
        <dbReference type="Pfam" id="PF13843"/>
    </source>
</evidence>
<dbReference type="GO" id="GO:0071897">
    <property type="term" value="P:DNA biosynthetic process"/>
    <property type="evidence" value="ECO:0007669"/>
    <property type="project" value="UniProtKB-ARBA"/>
</dbReference>
<proteinExistence type="predicted"/>
<evidence type="ECO:0000313" key="2">
    <source>
        <dbReference type="EMBL" id="KAF0748938.1"/>
    </source>
</evidence>
<organism evidence="2 3">
    <name type="scientific">Aphis craccivora</name>
    <name type="common">Cowpea aphid</name>
    <dbReference type="NCBI Taxonomy" id="307492"/>
    <lineage>
        <taxon>Eukaryota</taxon>
        <taxon>Metazoa</taxon>
        <taxon>Ecdysozoa</taxon>
        <taxon>Arthropoda</taxon>
        <taxon>Hexapoda</taxon>
        <taxon>Insecta</taxon>
        <taxon>Pterygota</taxon>
        <taxon>Neoptera</taxon>
        <taxon>Paraneoptera</taxon>
        <taxon>Hemiptera</taxon>
        <taxon>Sternorrhyncha</taxon>
        <taxon>Aphidomorpha</taxon>
        <taxon>Aphidoidea</taxon>
        <taxon>Aphididae</taxon>
        <taxon>Aphidini</taxon>
        <taxon>Aphis</taxon>
        <taxon>Aphis</taxon>
    </lineage>
</organism>
<dbReference type="PANTHER" id="PTHR47272:SF1">
    <property type="entry name" value="PIGGYBAC TRANSPOSABLE ELEMENT-DERIVED PROTEIN 3-LIKE"/>
    <property type="match status" value="1"/>
</dbReference>
<dbReference type="Proteomes" id="UP000478052">
    <property type="component" value="Unassembled WGS sequence"/>
</dbReference>
<dbReference type="SUPFAM" id="SSF56672">
    <property type="entry name" value="DNA/RNA polymerases"/>
    <property type="match status" value="1"/>
</dbReference>
<dbReference type="EMBL" id="VUJU01006291">
    <property type="protein sequence ID" value="KAF0748938.1"/>
    <property type="molecule type" value="Genomic_DNA"/>
</dbReference>
<dbReference type="AlphaFoldDB" id="A0A6G0Y4P7"/>
<keyword evidence="3" id="KW-1185">Reference proteome</keyword>
<dbReference type="PANTHER" id="PTHR47272">
    <property type="entry name" value="DDE_TNP_1_7 DOMAIN-CONTAINING PROTEIN"/>
    <property type="match status" value="1"/>
</dbReference>
<dbReference type="Pfam" id="PF13843">
    <property type="entry name" value="DDE_Tnp_1_7"/>
    <property type="match status" value="1"/>
</dbReference>
<gene>
    <name evidence="2" type="ORF">FWK35_00023813</name>
</gene>
<accession>A0A6G0Y4P7</accession>